<dbReference type="GO" id="GO:0046872">
    <property type="term" value="F:metal ion binding"/>
    <property type="evidence" value="ECO:0007669"/>
    <property type="project" value="UniProtKB-KW"/>
</dbReference>
<dbReference type="PANTHER" id="PTHR33693:SF1">
    <property type="entry name" value="TYPE-4 URACIL-DNA GLYCOSYLASE"/>
    <property type="match status" value="1"/>
</dbReference>
<feature type="domain" description="Hint" evidence="9">
    <location>
        <begin position="99"/>
        <end position="199"/>
    </location>
</feature>
<dbReference type="GO" id="GO:0051539">
    <property type="term" value="F:4 iron, 4 sulfur cluster binding"/>
    <property type="evidence" value="ECO:0007669"/>
    <property type="project" value="UniProtKB-KW"/>
</dbReference>
<dbReference type="Gene3D" id="3.40.960.10">
    <property type="entry name" value="VSR Endonuclease"/>
    <property type="match status" value="1"/>
</dbReference>
<evidence type="ECO:0000259" key="8">
    <source>
        <dbReference type="SMART" id="SM00305"/>
    </source>
</evidence>
<dbReference type="InterPro" id="IPR036895">
    <property type="entry name" value="Uracil-DNA_glycosylase-like_sf"/>
</dbReference>
<dbReference type="EMBL" id="AP011778">
    <property type="protein sequence ID" value="BAL57527.1"/>
    <property type="molecule type" value="Genomic_DNA"/>
</dbReference>
<dbReference type="SMART" id="SM00987">
    <property type="entry name" value="UreE_C"/>
    <property type="match status" value="2"/>
</dbReference>
<dbReference type="SUPFAM" id="SSF52980">
    <property type="entry name" value="Restriction endonuclease-like"/>
    <property type="match status" value="1"/>
</dbReference>
<keyword evidence="2" id="KW-0479">Metal-binding</keyword>
<name>H5SMZ1_9BACT</name>
<dbReference type="GO" id="GO:0097506">
    <property type="term" value="F:deaminated base DNA N-glycosylase activity"/>
    <property type="evidence" value="ECO:0007669"/>
    <property type="project" value="UniProtKB-ARBA"/>
</dbReference>
<dbReference type="EMBL" id="AP011741">
    <property type="protein sequence ID" value="BAL56256.1"/>
    <property type="molecule type" value="Genomic_DNA"/>
</dbReference>
<dbReference type="InterPro" id="IPR003586">
    <property type="entry name" value="Hint_dom_C"/>
</dbReference>
<protein>
    <submittedName>
        <fullName evidence="12">Phage SPO1 DNA polymerase-related protein</fullName>
    </submittedName>
</protein>
<dbReference type="Gene3D" id="2.170.16.10">
    <property type="entry name" value="Hedgehog/Intein (Hint) domain"/>
    <property type="match status" value="1"/>
</dbReference>
<evidence type="ECO:0000256" key="1">
    <source>
        <dbReference type="ARBA" id="ARBA00022485"/>
    </source>
</evidence>
<dbReference type="SUPFAM" id="SSF51294">
    <property type="entry name" value="Hedgehog/intein (Hint) domain"/>
    <property type="match status" value="1"/>
</dbReference>
<dbReference type="SMART" id="SM00306">
    <property type="entry name" value="HintN"/>
    <property type="match status" value="1"/>
</dbReference>
<dbReference type="InterPro" id="IPR051536">
    <property type="entry name" value="UDG_Type-4/5"/>
</dbReference>
<evidence type="ECO:0000259" key="10">
    <source>
        <dbReference type="SMART" id="SM00986"/>
    </source>
</evidence>
<dbReference type="PROSITE" id="PS50818">
    <property type="entry name" value="INTEIN_C_TER"/>
    <property type="match status" value="1"/>
</dbReference>
<evidence type="ECO:0000256" key="5">
    <source>
        <dbReference type="ARBA" id="ARBA00023004"/>
    </source>
</evidence>
<proteinExistence type="predicted"/>
<reference evidence="12" key="2">
    <citation type="journal article" date="2012" name="PLoS ONE">
        <title>A Deeply Branching Thermophilic Bacterium with an Ancient Acetyl-CoA Pathway Dominates a Subsurface Ecosystem.</title>
        <authorList>
            <person name="Takami H."/>
            <person name="Noguchi H."/>
            <person name="Takaki Y."/>
            <person name="Uchiyama I."/>
            <person name="Toyoda A."/>
            <person name="Nishi S."/>
            <person name="Chee G.-J."/>
            <person name="Arai W."/>
            <person name="Nunoura T."/>
            <person name="Itoh T."/>
            <person name="Hattori M."/>
            <person name="Takai K."/>
        </authorList>
    </citation>
    <scope>NUCLEOTIDE SEQUENCE</scope>
</reference>
<dbReference type="InterPro" id="IPR011335">
    <property type="entry name" value="Restrct_endonuc-II-like"/>
</dbReference>
<feature type="domain" description="Uracil-DNA glycosylase-like" evidence="10">
    <location>
        <begin position="44"/>
        <end position="247"/>
    </location>
</feature>
<dbReference type="SMART" id="SM00986">
    <property type="entry name" value="UDG"/>
    <property type="match status" value="2"/>
</dbReference>
<evidence type="ECO:0000256" key="3">
    <source>
        <dbReference type="ARBA" id="ARBA00022763"/>
    </source>
</evidence>
<feature type="domain" description="Hint" evidence="8">
    <location>
        <begin position="407"/>
        <end position="457"/>
    </location>
</feature>
<evidence type="ECO:0000256" key="4">
    <source>
        <dbReference type="ARBA" id="ARBA00022801"/>
    </source>
</evidence>
<keyword evidence="3" id="KW-0227">DNA damage</keyword>
<dbReference type="CDD" id="cd00081">
    <property type="entry name" value="Hint"/>
    <property type="match status" value="1"/>
</dbReference>
<evidence type="ECO:0000256" key="6">
    <source>
        <dbReference type="ARBA" id="ARBA00023014"/>
    </source>
</evidence>
<keyword evidence="4" id="KW-0378">Hydrolase</keyword>
<keyword evidence="5" id="KW-0408">Iron</keyword>
<feature type="domain" description="Uracil-DNA glycosylase-like" evidence="10">
    <location>
        <begin position="339"/>
        <end position="547"/>
    </location>
</feature>
<dbReference type="InterPro" id="IPR036844">
    <property type="entry name" value="Hint_dom_sf"/>
</dbReference>
<evidence type="ECO:0000313" key="12">
    <source>
        <dbReference type="EMBL" id="BAL57527.1"/>
    </source>
</evidence>
<evidence type="ECO:0000256" key="7">
    <source>
        <dbReference type="ARBA" id="ARBA00023204"/>
    </source>
</evidence>
<evidence type="ECO:0000259" key="9">
    <source>
        <dbReference type="SMART" id="SM00306"/>
    </source>
</evidence>
<evidence type="ECO:0000256" key="2">
    <source>
        <dbReference type="ARBA" id="ARBA00022723"/>
    </source>
</evidence>
<reference evidence="12" key="1">
    <citation type="journal article" date="2005" name="Environ. Microbiol.">
        <title>Genetic and functional properties of uncultivated thermophilic crenarchaeotes from a subsurface gold mine as revealed by analysis of genome fragments.</title>
        <authorList>
            <person name="Nunoura T."/>
            <person name="Hirayama H."/>
            <person name="Takami H."/>
            <person name="Oida H."/>
            <person name="Nishi S."/>
            <person name="Shimamura S."/>
            <person name="Suzuki Y."/>
            <person name="Inagaki F."/>
            <person name="Takai K."/>
            <person name="Nealson K.H."/>
            <person name="Horikoshi K."/>
        </authorList>
    </citation>
    <scope>NUCLEOTIDE SEQUENCE</scope>
</reference>
<dbReference type="InterPro" id="IPR003587">
    <property type="entry name" value="Hint_dom_N"/>
</dbReference>
<dbReference type="Pfam" id="PF03167">
    <property type="entry name" value="UDG"/>
    <property type="match status" value="2"/>
</dbReference>
<organism evidence="12">
    <name type="scientific">uncultured Acetothermia bacterium</name>
    <dbReference type="NCBI Taxonomy" id="236499"/>
    <lineage>
        <taxon>Bacteria</taxon>
        <taxon>Candidatus Bipolaricaulota</taxon>
        <taxon>environmental samples</taxon>
    </lineage>
</organism>
<dbReference type="PANTHER" id="PTHR33693">
    <property type="entry name" value="TYPE-5 URACIL-DNA GLYCOSYLASE"/>
    <property type="match status" value="1"/>
</dbReference>
<dbReference type="SMART" id="SM00305">
    <property type="entry name" value="HintC"/>
    <property type="match status" value="1"/>
</dbReference>
<evidence type="ECO:0000313" key="11">
    <source>
        <dbReference type="EMBL" id="BAL56256.1"/>
    </source>
</evidence>
<keyword evidence="7" id="KW-0234">DNA repair</keyword>
<sequence length="557" mass="64003">MAQMRSLFDEPSEPQRILTFEEAQQQAQTCTKCRLHQSRTTVVFGEGNTQSPVIFIGEGPGEVEDSTGRPFVGPAGQKLTEILQSVGIARESVYITNMVKCFISPRVLIYTSQGYKPIKDIRMGDLVLTHRGRFRRVVYVRPQEVLPKGSPVVRLTLRALSGNARPVKITVTPEHPFLVNGQWKRAADIRPHEKVQALGDRCEVCGQTYFVRYDRYETRTYHTCSYRCHNRRIFHDPHVRERIREAMLQQYGSGIRDGFTITARAHERVRQLVAAGMAKVQHFTPEERHRSRVVLAARVTEGKAKHRSGFGEQELCGILDELGVKYIHHFAFAGSPWIYDFCLPDHRILIEVLGPGMNNHAAQGRALLRQRLAAEQGYLVVNLWWHQIMEHPATVAEILRRILRNHEGEYVFVEVEVAHVEHLRTRAPFRLYNIGVEEDESYIVDGIVSHNCRPPGNRAPQKDEIDACWPYLEAQIRHIKPKIIVALGNIPAQYLLKTTEGITTLRGRFFPWRDGIEIYCMFHPSYLLRNPSREPGSPKYLTWQDIKKLKERLDGLL</sequence>
<dbReference type="InterPro" id="IPR028992">
    <property type="entry name" value="Hedgehog/Intein_dom"/>
</dbReference>
<dbReference type="InterPro" id="IPR005122">
    <property type="entry name" value="Uracil-DNA_glycosylase-like"/>
</dbReference>
<keyword evidence="1" id="KW-0004">4Fe-4S</keyword>
<dbReference type="CDD" id="cd10030">
    <property type="entry name" value="UDG-F4_TTUDGA_SPO1dp_like"/>
    <property type="match status" value="2"/>
</dbReference>
<dbReference type="InterPro" id="IPR030934">
    <property type="entry name" value="Intein_C"/>
</dbReference>
<dbReference type="Pfam" id="PF13403">
    <property type="entry name" value="Hint_2"/>
    <property type="match status" value="1"/>
</dbReference>
<keyword evidence="6" id="KW-0411">Iron-sulfur</keyword>
<dbReference type="SUPFAM" id="SSF52141">
    <property type="entry name" value="Uracil-DNA glycosylase-like"/>
    <property type="match status" value="2"/>
</dbReference>
<dbReference type="NCBIfam" id="TIGR01443">
    <property type="entry name" value="intein_Cterm"/>
    <property type="match status" value="1"/>
</dbReference>
<dbReference type="Gene3D" id="3.40.470.10">
    <property type="entry name" value="Uracil-DNA glycosylase-like domain"/>
    <property type="match status" value="2"/>
</dbReference>
<gene>
    <name evidence="11" type="ORF">HGMM_F35G12C27</name>
    <name evidence="12" type="ORF">HGMM_F51D07C08</name>
</gene>
<dbReference type="GO" id="GO:0006281">
    <property type="term" value="P:DNA repair"/>
    <property type="evidence" value="ECO:0007669"/>
    <property type="project" value="UniProtKB-KW"/>
</dbReference>
<accession>H5SMZ1</accession>
<dbReference type="AlphaFoldDB" id="H5SMZ1"/>